<accession>A0A1H4Q6E6</accession>
<protein>
    <submittedName>
        <fullName evidence="1">Uncharacterized protein</fullName>
    </submittedName>
</protein>
<organism evidence="1 2">
    <name type="scientific">Pseudomonas taetrolens</name>
    <dbReference type="NCBI Taxonomy" id="47884"/>
    <lineage>
        <taxon>Bacteria</taxon>
        <taxon>Pseudomonadati</taxon>
        <taxon>Pseudomonadota</taxon>
        <taxon>Gammaproteobacteria</taxon>
        <taxon>Pseudomonadales</taxon>
        <taxon>Pseudomonadaceae</taxon>
        <taxon>Pseudomonas</taxon>
    </lineage>
</organism>
<name>A0A1H4Q6E6_PSETA</name>
<dbReference type="EMBL" id="FNRS01000001">
    <property type="protein sequence ID" value="SEC15194.1"/>
    <property type="molecule type" value="Genomic_DNA"/>
</dbReference>
<evidence type="ECO:0000313" key="1">
    <source>
        <dbReference type="EMBL" id="SEC15194.1"/>
    </source>
</evidence>
<comment type="caution">
    <text evidence="1">The sequence shown here is derived from an EMBL/GenBank/DDBJ whole genome shotgun (WGS) entry which is preliminary data.</text>
</comment>
<reference evidence="1 2" key="1">
    <citation type="submission" date="2016-10" db="EMBL/GenBank/DDBJ databases">
        <authorList>
            <person name="Varghese N."/>
            <person name="Submissions S."/>
        </authorList>
    </citation>
    <scope>NUCLEOTIDE SEQUENCE [LARGE SCALE GENOMIC DNA]</scope>
    <source>
        <strain evidence="1 2">BS3652</strain>
    </source>
</reference>
<evidence type="ECO:0000313" key="2">
    <source>
        <dbReference type="Proteomes" id="UP000183155"/>
    </source>
</evidence>
<sequence length="43" mass="4632">MIPLLATGHAPVIGYAAVPAYDGFEPLTFTGLIYLEPTLLQRT</sequence>
<gene>
    <name evidence="1" type="ORF">SAMN04490203_1896</name>
</gene>
<keyword evidence="2" id="KW-1185">Reference proteome</keyword>
<dbReference type="Proteomes" id="UP000183155">
    <property type="component" value="Unassembled WGS sequence"/>
</dbReference>
<proteinExistence type="predicted"/>